<dbReference type="EMBL" id="CACVKT020005515">
    <property type="protein sequence ID" value="CAC5395478.1"/>
    <property type="molecule type" value="Genomic_DNA"/>
</dbReference>
<protein>
    <submittedName>
        <fullName evidence="2">Uncharacterized protein</fullName>
    </submittedName>
</protein>
<dbReference type="Proteomes" id="UP000507470">
    <property type="component" value="Unassembled WGS sequence"/>
</dbReference>
<evidence type="ECO:0000313" key="2">
    <source>
        <dbReference type="EMBL" id="CAC5395478.1"/>
    </source>
</evidence>
<name>A0A6J8CG71_MYTCO</name>
<feature type="region of interest" description="Disordered" evidence="1">
    <location>
        <begin position="255"/>
        <end position="275"/>
    </location>
</feature>
<keyword evidence="3" id="KW-1185">Reference proteome</keyword>
<accession>A0A6J8CG71</accession>
<evidence type="ECO:0000313" key="3">
    <source>
        <dbReference type="Proteomes" id="UP000507470"/>
    </source>
</evidence>
<gene>
    <name evidence="2" type="ORF">MCOR_30148</name>
</gene>
<reference evidence="2 3" key="1">
    <citation type="submission" date="2020-06" db="EMBL/GenBank/DDBJ databases">
        <authorList>
            <person name="Li R."/>
            <person name="Bekaert M."/>
        </authorList>
    </citation>
    <scope>NUCLEOTIDE SEQUENCE [LARGE SCALE GENOMIC DNA]</scope>
    <source>
        <strain evidence="3">wild</strain>
    </source>
</reference>
<proteinExistence type="predicted"/>
<sequence length="365" mass="42047">MSMTGHYHKHCFISGPVLQKSIYQKLFEYFGPPKYIHPDLYVVFEGENLGVVTYTGSGSKSEIKISLPENTLLQHFTQTQNKTELQALIGNVTTVAKNKGRRGSNQIPNLQSANKSCQTNTDNMCKLLFEILKMQQWPDCNNTKDGYSSIKDTSFQERDPCILFYWKSNLYSPSTVRKMIKENHYEGENFDIILISEGERQLRIENLSDVVISTAFEVAKSLQNLKDGRLVKKLKEVLHPLESRAEGIQIINVNKPSSTQQKRKTKENNNSRTNFINKPEKQRTKSIKTGNIDEQYCLSKLEEYYNIVQEEKPIMKNQHKNDLSITDNYFVKPLLERSAPKIPSHRVVPTKMKNSKVKTQINHPE</sequence>
<dbReference type="AlphaFoldDB" id="A0A6J8CG71"/>
<organism evidence="2 3">
    <name type="scientific">Mytilus coruscus</name>
    <name type="common">Sea mussel</name>
    <dbReference type="NCBI Taxonomy" id="42192"/>
    <lineage>
        <taxon>Eukaryota</taxon>
        <taxon>Metazoa</taxon>
        <taxon>Spiralia</taxon>
        <taxon>Lophotrochozoa</taxon>
        <taxon>Mollusca</taxon>
        <taxon>Bivalvia</taxon>
        <taxon>Autobranchia</taxon>
        <taxon>Pteriomorphia</taxon>
        <taxon>Mytilida</taxon>
        <taxon>Mytiloidea</taxon>
        <taxon>Mytilidae</taxon>
        <taxon>Mytilinae</taxon>
        <taxon>Mytilus</taxon>
    </lineage>
</organism>
<evidence type="ECO:0000256" key="1">
    <source>
        <dbReference type="SAM" id="MobiDB-lite"/>
    </source>
</evidence>